<protein>
    <submittedName>
        <fullName evidence="2">Porin</fullName>
    </submittedName>
</protein>
<dbReference type="InterPro" id="IPR023614">
    <property type="entry name" value="Porin_dom_sf"/>
</dbReference>
<feature type="signal peptide" evidence="1">
    <location>
        <begin position="1"/>
        <end position="19"/>
    </location>
</feature>
<evidence type="ECO:0000313" key="2">
    <source>
        <dbReference type="EMBL" id="QCT94227.1"/>
    </source>
</evidence>
<accession>A0ABX5VA32</accession>
<keyword evidence="3" id="KW-1185">Reference proteome</keyword>
<gene>
    <name evidence="2" type="ORF">FE773_03245</name>
</gene>
<keyword evidence="1" id="KW-0732">Signal</keyword>
<dbReference type="RefSeq" id="WP_138323084.1">
    <property type="nucleotide sequence ID" value="NZ_CP040463.1"/>
</dbReference>
<dbReference type="Pfam" id="PF05538">
    <property type="entry name" value="Campylo_MOMP"/>
    <property type="match status" value="1"/>
</dbReference>
<dbReference type="EMBL" id="CP040463">
    <property type="protein sequence ID" value="QCT94227.1"/>
    <property type="molecule type" value="Genomic_DNA"/>
</dbReference>
<evidence type="ECO:0000313" key="3">
    <source>
        <dbReference type="Proteomes" id="UP000306825"/>
    </source>
</evidence>
<evidence type="ECO:0000256" key="1">
    <source>
        <dbReference type="SAM" id="SignalP"/>
    </source>
</evidence>
<organism evidence="2 3">
    <name type="scientific">Caminibacter mediatlanticus TB-2</name>
    <dbReference type="NCBI Taxonomy" id="391592"/>
    <lineage>
        <taxon>Bacteria</taxon>
        <taxon>Pseudomonadati</taxon>
        <taxon>Campylobacterota</taxon>
        <taxon>Epsilonproteobacteria</taxon>
        <taxon>Nautiliales</taxon>
        <taxon>Nautiliaceae</taxon>
        <taxon>Caminibacter</taxon>
    </lineage>
</organism>
<dbReference type="SUPFAM" id="SSF56935">
    <property type="entry name" value="Porins"/>
    <property type="match status" value="1"/>
</dbReference>
<dbReference type="InterPro" id="IPR008439">
    <property type="entry name" value="Campylo_MOMP"/>
</dbReference>
<reference evidence="2 3" key="1">
    <citation type="submission" date="2019-05" db="EMBL/GenBank/DDBJ databases">
        <title>A comparative analysis of the Nautiliaceae.</title>
        <authorList>
            <person name="Grosche A."/>
            <person name="Smedile F."/>
            <person name="Vetriani C."/>
        </authorList>
    </citation>
    <scope>NUCLEOTIDE SEQUENCE [LARGE SCALE GENOMIC DNA]</scope>
    <source>
        <strain evidence="2 3">TB-2</strain>
    </source>
</reference>
<name>A0ABX5VA32_9BACT</name>
<dbReference type="Proteomes" id="UP000306825">
    <property type="component" value="Chromosome"/>
</dbReference>
<dbReference type="Gene3D" id="2.40.160.10">
    <property type="entry name" value="Porin"/>
    <property type="match status" value="1"/>
</dbReference>
<proteinExistence type="predicted"/>
<feature type="chain" id="PRO_5046601470" evidence="1">
    <location>
        <begin position="20"/>
        <end position="367"/>
    </location>
</feature>
<sequence length="367" mass="39725">MLKKLSLAAIIAVSGVSFASATPLTDAIKNVDLSGMIRFRFYHESDKSYSTRWRTSSDFKFTIPVSEELKLTYKLGVEGNIYNKAVSGKTTVYDPTVNENLVFFTYKNNGLTALVGKIPVATPVTGSGHGEAHGAGAIALYNVNENFTVAAAGIDNITNVDAVSQANGGKNIYAVAGIYGQDNVKAQLWYFNVKDIIKSDIVAMVTYKMDNIIAKVDFATAKLDNTISNKTQTYFNISAKYAADGMCAKVGYAQTGKDGGTVVLDNDAPIAAVLPTAQVYAITNTTDTTALYAKVGTKLENGLSPYAAISYVDNKGADDKATEIQLGAKYKYTKKLGIHVYYSMLNGDKETTYSDNNEFRFEAKYSF</sequence>